<evidence type="ECO:0000313" key="2">
    <source>
        <dbReference type="EMBL" id="AQZ96975.1"/>
    </source>
</evidence>
<dbReference type="EMBL" id="CP020121">
    <property type="protein sequence ID" value="AQZ96975.1"/>
    <property type="molecule type" value="Genomic_DNA"/>
</dbReference>
<dbReference type="PANTHER" id="PTHR35813">
    <property type="entry name" value="INNER MEMBRANE PROTEIN YBAN"/>
    <property type="match status" value="1"/>
</dbReference>
<evidence type="ECO:0000256" key="1">
    <source>
        <dbReference type="SAM" id="Phobius"/>
    </source>
</evidence>
<dbReference type="GO" id="GO:0005886">
    <property type="term" value="C:plasma membrane"/>
    <property type="evidence" value="ECO:0007669"/>
    <property type="project" value="TreeGrafter"/>
</dbReference>
<dbReference type="KEGG" id="cke:B5M06_00525"/>
<accession>A0A1V3TQ22</accession>
<keyword evidence="1" id="KW-0812">Transmembrane</keyword>
<feature type="transmembrane region" description="Helical" evidence="1">
    <location>
        <begin position="97"/>
        <end position="115"/>
    </location>
</feature>
<dbReference type="STRING" id="225992.B5M06_00525"/>
<dbReference type="RefSeq" id="WP_054066250.1">
    <property type="nucleotide sequence ID" value="NZ_CATYED010000041.1"/>
</dbReference>
<dbReference type="Proteomes" id="UP000242792">
    <property type="component" value="Chromosome"/>
</dbReference>
<evidence type="ECO:0000313" key="5">
    <source>
        <dbReference type="Proteomes" id="UP000242792"/>
    </source>
</evidence>
<keyword evidence="1" id="KW-0472">Membrane</keyword>
<keyword evidence="4" id="KW-1185">Reference proteome</keyword>
<evidence type="ECO:0000313" key="3">
    <source>
        <dbReference type="EMBL" id="KUF43057.1"/>
    </source>
</evidence>
<organism evidence="3 4">
    <name type="scientific">Comamonas kerstersii</name>
    <dbReference type="NCBI Taxonomy" id="225992"/>
    <lineage>
        <taxon>Bacteria</taxon>
        <taxon>Pseudomonadati</taxon>
        <taxon>Pseudomonadota</taxon>
        <taxon>Betaproteobacteria</taxon>
        <taxon>Burkholderiales</taxon>
        <taxon>Comamonadaceae</taxon>
        <taxon>Comamonas</taxon>
    </lineage>
</organism>
<dbReference type="PANTHER" id="PTHR35813:SF1">
    <property type="entry name" value="INNER MEMBRANE PROTEIN YBAN"/>
    <property type="match status" value="1"/>
</dbReference>
<gene>
    <name evidence="3" type="ORF">AS359_08420</name>
    <name evidence="2" type="ORF">B5M06_00525</name>
</gene>
<reference evidence="2 5" key="2">
    <citation type="submission" date="2017-03" db="EMBL/GenBank/DDBJ databases">
        <title>Rapid Whole Genome Sequencing of Comamonas kerstersii Causing Continuous ambulatory Peritoneal Dialysis-Associated Peritonitis.</title>
        <authorList>
            <person name="Zheng B."/>
        </authorList>
    </citation>
    <scope>NUCLEOTIDE SEQUENCE [LARGE SCALE GENOMIC DNA]</scope>
    <source>
        <strain evidence="2 5">8943</strain>
    </source>
</reference>
<sequence length="144" mass="15865">MPQPPEPAVSDSPSPIPAPAIARRWYTRWLLRALAVTSLGLGIAGVFIPGLPTTVFILIASWAAMRSSPRLHVWLWQHRLFGPMLQNWAAGGYVSRRAKYSAAAMMALCAIILWIAPAPLWAQVLASSCMAVVLVWLWLRPEPV</sequence>
<proteinExistence type="predicted"/>
<accession>A0A0W7Z733</accession>
<accession>A0A1V0BAL5</accession>
<dbReference type="OrthoDB" id="9816293at2"/>
<keyword evidence="1" id="KW-1133">Transmembrane helix</keyword>
<dbReference type="Pfam" id="PF04304">
    <property type="entry name" value="DUF454"/>
    <property type="match status" value="1"/>
</dbReference>
<dbReference type="Proteomes" id="UP000053300">
    <property type="component" value="Unassembled WGS sequence"/>
</dbReference>
<dbReference type="AlphaFoldDB" id="A0A0W7Z733"/>
<evidence type="ECO:0000313" key="4">
    <source>
        <dbReference type="Proteomes" id="UP000053300"/>
    </source>
</evidence>
<protein>
    <recommendedName>
        <fullName evidence="6">DUF454 domain-containing protein</fullName>
    </recommendedName>
</protein>
<dbReference type="EMBL" id="LPXH01000006">
    <property type="protein sequence ID" value="KUF43057.1"/>
    <property type="molecule type" value="Genomic_DNA"/>
</dbReference>
<dbReference type="InterPro" id="IPR007401">
    <property type="entry name" value="DUF454"/>
</dbReference>
<dbReference type="GeneID" id="83037800"/>
<evidence type="ECO:0008006" key="6">
    <source>
        <dbReference type="Google" id="ProtNLM"/>
    </source>
</evidence>
<reference evidence="3 4" key="1">
    <citation type="submission" date="2015-12" db="EMBL/GenBank/DDBJ databases">
        <title>Complete genome sequence of a multi-drug resistant strain Acidovorax sp. 12322-1.</title>
        <authorList>
            <person name="Ming D."/>
            <person name="Wang M."/>
            <person name="Hu S."/>
            <person name="Zhou Y."/>
            <person name="Jiang T."/>
        </authorList>
    </citation>
    <scope>NUCLEOTIDE SEQUENCE [LARGE SCALE GENOMIC DNA]</scope>
    <source>
        <strain evidence="3 4">12322-1</strain>
    </source>
</reference>
<name>A0A0W7Z733_9BURK</name>